<keyword evidence="8" id="KW-0969">Cilium</keyword>
<keyword evidence="3 6" id="KW-0812">Transmembrane</keyword>
<comment type="subcellular location">
    <subcellularLocation>
        <location evidence="1">Cell membrane</location>
    </subcellularLocation>
</comment>
<dbReference type="GO" id="GO:0016020">
    <property type="term" value="C:membrane"/>
    <property type="evidence" value="ECO:0007669"/>
    <property type="project" value="InterPro"/>
</dbReference>
<keyword evidence="4 6" id="KW-1133">Transmembrane helix</keyword>
<keyword evidence="8" id="KW-0966">Cell projection</keyword>
<evidence type="ECO:0000256" key="4">
    <source>
        <dbReference type="ARBA" id="ARBA00022989"/>
    </source>
</evidence>
<keyword evidence="5 6" id="KW-0472">Membrane</keyword>
<dbReference type="InterPro" id="IPR022781">
    <property type="entry name" value="Flagellar_biosynth_FliO"/>
</dbReference>
<gene>
    <name evidence="8" type="ORF">UB32_13375</name>
</gene>
<dbReference type="GO" id="GO:0044781">
    <property type="term" value="P:bacterial-type flagellum organization"/>
    <property type="evidence" value="ECO:0007669"/>
    <property type="project" value="InterPro"/>
</dbReference>
<name>A0A0D6Z6Y1_9BACI</name>
<dbReference type="EMBL" id="JXIQ01000103">
    <property type="protein sequence ID" value="KIY21529.1"/>
    <property type="molecule type" value="Genomic_DNA"/>
</dbReference>
<dbReference type="Proteomes" id="UP000032512">
    <property type="component" value="Unassembled WGS sequence"/>
</dbReference>
<feature type="chain" id="PRO_5002315704" evidence="7">
    <location>
        <begin position="26"/>
        <end position="221"/>
    </location>
</feature>
<protein>
    <submittedName>
        <fullName evidence="8">Flagellar biosynthesis protein FliZ</fullName>
    </submittedName>
</protein>
<feature type="transmembrane region" description="Helical" evidence="6">
    <location>
        <begin position="72"/>
        <end position="90"/>
    </location>
</feature>
<dbReference type="AlphaFoldDB" id="A0A0D6Z6Y1"/>
<keyword evidence="7" id="KW-0732">Signal</keyword>
<evidence type="ECO:0000256" key="6">
    <source>
        <dbReference type="SAM" id="Phobius"/>
    </source>
</evidence>
<dbReference type="PATRIC" id="fig|285983.3.peg.1460"/>
<evidence type="ECO:0000256" key="1">
    <source>
        <dbReference type="ARBA" id="ARBA00004236"/>
    </source>
</evidence>
<evidence type="ECO:0000313" key="9">
    <source>
        <dbReference type="Proteomes" id="UP000032512"/>
    </source>
</evidence>
<evidence type="ECO:0000256" key="3">
    <source>
        <dbReference type="ARBA" id="ARBA00022692"/>
    </source>
</evidence>
<evidence type="ECO:0000256" key="2">
    <source>
        <dbReference type="ARBA" id="ARBA00022475"/>
    </source>
</evidence>
<reference evidence="8 9" key="1">
    <citation type="submission" date="2015-01" db="EMBL/GenBank/DDBJ databases">
        <title>Draft genome sequences of the supercritical CO2 tolerant bacteria Bacillus subterraneus MITOT1 and Bacillus cereus MIT0214.</title>
        <authorList>
            <person name="Peet K.C."/>
            <person name="Thompson J.R."/>
        </authorList>
    </citation>
    <scope>NUCLEOTIDE SEQUENCE [LARGE SCALE GENOMIC DNA]</scope>
    <source>
        <strain evidence="8 9">MITOT1</strain>
    </source>
</reference>
<proteinExistence type="predicted"/>
<keyword evidence="9" id="KW-1185">Reference proteome</keyword>
<dbReference type="Pfam" id="PF04347">
    <property type="entry name" value="FliO"/>
    <property type="match status" value="1"/>
</dbReference>
<evidence type="ECO:0000256" key="7">
    <source>
        <dbReference type="SAM" id="SignalP"/>
    </source>
</evidence>
<organism evidence="8 9">
    <name type="scientific">Mesobacillus subterraneus</name>
    <dbReference type="NCBI Taxonomy" id="285983"/>
    <lineage>
        <taxon>Bacteria</taxon>
        <taxon>Bacillati</taxon>
        <taxon>Bacillota</taxon>
        <taxon>Bacilli</taxon>
        <taxon>Bacillales</taxon>
        <taxon>Bacillaceae</taxon>
        <taxon>Mesobacillus</taxon>
    </lineage>
</organism>
<accession>A0A0D6Z6Y1</accession>
<feature type="signal peptide" evidence="7">
    <location>
        <begin position="1"/>
        <end position="25"/>
    </location>
</feature>
<sequence length="221" mass="24687">MLKLIRTASATLIVLAALFSQVALADAEQLNKSVQECIKNPDACDDGQAKTEANQSDKAQANAQVGVSFLDFVRMILATVFVIALLYFLLKFINKRSLSNKSSKLVENLGGTSLGGNRSVQIVKAGNRLFIVGVGENIQLLKEIEDPKEYDQVIREYNSKMEQLIQPSDLLTKLRKRAKKRSRDPQSSNFSALLKHQLNDMASGRRKMFEEMQKKGSQHDE</sequence>
<evidence type="ECO:0000313" key="8">
    <source>
        <dbReference type="EMBL" id="KIY21529.1"/>
    </source>
</evidence>
<keyword evidence="8" id="KW-0282">Flagellum</keyword>
<keyword evidence="2" id="KW-1003">Cell membrane</keyword>
<comment type="caution">
    <text evidence="8">The sequence shown here is derived from an EMBL/GenBank/DDBJ whole genome shotgun (WGS) entry which is preliminary data.</text>
</comment>
<evidence type="ECO:0000256" key="5">
    <source>
        <dbReference type="ARBA" id="ARBA00023136"/>
    </source>
</evidence>